<comment type="caution">
    <text evidence="1">The sequence shown here is derived from an EMBL/GenBank/DDBJ whole genome shotgun (WGS) entry which is preliminary data.</text>
</comment>
<dbReference type="SUPFAM" id="SSF53383">
    <property type="entry name" value="PLP-dependent transferases"/>
    <property type="match status" value="1"/>
</dbReference>
<dbReference type="Proteomes" id="UP000316882">
    <property type="component" value="Unassembled WGS sequence"/>
</dbReference>
<dbReference type="Gene3D" id="3.90.1150.10">
    <property type="entry name" value="Aspartate Aminotransferase, domain 1"/>
    <property type="match status" value="1"/>
</dbReference>
<name>A0A4Y3PNC3_BREPA</name>
<keyword evidence="2" id="KW-1185">Reference proteome</keyword>
<evidence type="ECO:0008006" key="3">
    <source>
        <dbReference type="Google" id="ProtNLM"/>
    </source>
</evidence>
<dbReference type="InterPro" id="IPR015422">
    <property type="entry name" value="PyrdxlP-dep_Trfase_small"/>
</dbReference>
<dbReference type="InterPro" id="IPR015424">
    <property type="entry name" value="PyrdxlP-dep_Trfase"/>
</dbReference>
<organism evidence="1 2">
    <name type="scientific">Brevibacillus parabrevis</name>
    <dbReference type="NCBI Taxonomy" id="54914"/>
    <lineage>
        <taxon>Bacteria</taxon>
        <taxon>Bacillati</taxon>
        <taxon>Bacillota</taxon>
        <taxon>Bacilli</taxon>
        <taxon>Bacillales</taxon>
        <taxon>Paenibacillaceae</taxon>
        <taxon>Brevibacillus</taxon>
    </lineage>
</organism>
<evidence type="ECO:0000313" key="1">
    <source>
        <dbReference type="EMBL" id="GEB34827.1"/>
    </source>
</evidence>
<protein>
    <recommendedName>
        <fullName evidence="3">Aminotransferase class I/classII domain-containing protein</fullName>
    </recommendedName>
</protein>
<sequence length="56" mass="5958">MAVVPGRVFGAGGEGFIRCSHASSRDDLQRALERMGKFRQAAAWQPQQSPGTVGAL</sequence>
<gene>
    <name evidence="1" type="ORF">BPA01_44070</name>
</gene>
<proteinExistence type="predicted"/>
<evidence type="ECO:0000313" key="2">
    <source>
        <dbReference type="Proteomes" id="UP000316882"/>
    </source>
</evidence>
<accession>A0A4Y3PNC3</accession>
<dbReference type="AlphaFoldDB" id="A0A4Y3PNC3"/>
<reference evidence="1 2" key="1">
    <citation type="submission" date="2019-06" db="EMBL/GenBank/DDBJ databases">
        <title>Whole genome shotgun sequence of Brevibacillus parabrevis NBRC 12334.</title>
        <authorList>
            <person name="Hosoyama A."/>
            <person name="Uohara A."/>
            <person name="Ohji S."/>
            <person name="Ichikawa N."/>
        </authorList>
    </citation>
    <scope>NUCLEOTIDE SEQUENCE [LARGE SCALE GENOMIC DNA]</scope>
    <source>
        <strain evidence="1 2">NBRC 12334</strain>
    </source>
</reference>
<dbReference type="EMBL" id="BJMH01000028">
    <property type="protein sequence ID" value="GEB34827.1"/>
    <property type="molecule type" value="Genomic_DNA"/>
</dbReference>